<dbReference type="GO" id="GO:0016887">
    <property type="term" value="F:ATP hydrolysis activity"/>
    <property type="evidence" value="ECO:0007669"/>
    <property type="project" value="InterPro"/>
</dbReference>
<evidence type="ECO:0000256" key="8">
    <source>
        <dbReference type="ARBA" id="ARBA00022989"/>
    </source>
</evidence>
<feature type="transmembrane region" description="Helical" evidence="10">
    <location>
        <begin position="374"/>
        <end position="397"/>
    </location>
</feature>
<sequence>MSLGGHLKALLLKNWLLWKRELCGSLVELIFPIILMIFLYLIKIAIGTTDKHSQSYLNYRQLVSEFDTFNSTFYNIYNYQEALNMTTQQMYYSYPFQWCQKVIKYKWLWAIVTNNSTSLEKNISLELHTQIQNYIKQYTIIKHGDINDIKEPKYFTSNSKLDDYIKASDYGDKDKNKICFAIYLNDEGSTFHTSIRYNITDTDPDITSVYGKFLTIFLTDLNKPVDKYQKKVITSYQKDFVQSGFLTIENIIMNTITRYIINITNPYIENNSSQAFMYVPMHGLKYIENPFMTNFAGSLGFFLFVTSLVPVCRMISKVVTEKETKVRESMKMMGLNDTPYWLSWFIMYTIIYFVVAFFSTMISFLIFELSNKFIVFLMFFLYGQSCLAFSVLISSIFNKSKTAVLVGMLIFFISYFSLLSVRKTTPKGTLSLLSFFNTVAMSQGFIQLMSFEGSQIGVNFSNIMDDYYNYSVGLCLIYLFIDTILYWLLALYLDKIIKTETGVSLPWYFPCTPSFWRGHSGKQEISAQETQLLLEEDEKRRMEMKENQNIEDIDQMFINQVESGVSMKVRGLRKHFGDKVAVDGLDLDMFKGQIFALLGHNGAGKTTTISMLTGMLSPTAGEMSVNNLNFKTDMAEIRKNLGVCPQHDILFKSLTVEEHLYLFCRFKGIQNKQDIMTMIDEKLVDIDLLEKRNTKAGNLSGGQKRKLSLAIALIGGSGVVMLDEPTSGMDLTARRKMWDMLKREKRSRIIILTTHYMEEADILADRIAIMSQGKLYCLGSPLFLKKRFGVGYNLSIVKKVESGKQPNFSKIEKLVSKYIPESKVFNTASSEILFEIPLESTHKFKDFFEDLDTHLEKLKIETYGISVTTLEEVFIRVSRGDEGGTHEHRKSLIIENKDYEAPGGSVQKFDSELLNSDEFNIAEHRIKGVLFFSHFLALMQKRVIYSIRDIKGIVLEIFLPIVMNSI</sequence>
<dbReference type="PANTHER" id="PTHR19229">
    <property type="entry name" value="ATP-BINDING CASSETTE TRANSPORTER SUBFAMILY A ABCA"/>
    <property type="match status" value="1"/>
</dbReference>
<evidence type="ECO:0000256" key="7">
    <source>
        <dbReference type="ARBA" id="ARBA00022840"/>
    </source>
</evidence>
<evidence type="ECO:0000313" key="12">
    <source>
        <dbReference type="EMBL" id="OMJ95245.1"/>
    </source>
</evidence>
<feature type="transmembrane region" description="Helical" evidence="10">
    <location>
        <begin position="341"/>
        <end position="367"/>
    </location>
</feature>
<evidence type="ECO:0000256" key="5">
    <source>
        <dbReference type="ARBA" id="ARBA00022737"/>
    </source>
</evidence>
<comment type="caution">
    <text evidence="12">The sequence shown here is derived from an EMBL/GenBank/DDBJ whole genome shotgun (WGS) entry which is preliminary data.</text>
</comment>
<evidence type="ECO:0000313" key="13">
    <source>
        <dbReference type="Proteomes" id="UP000187209"/>
    </source>
</evidence>
<keyword evidence="5" id="KW-0677">Repeat</keyword>
<dbReference type="EMBL" id="MPUH01000015">
    <property type="protein sequence ID" value="OMJ95245.1"/>
    <property type="molecule type" value="Genomic_DNA"/>
</dbReference>
<evidence type="ECO:0000259" key="11">
    <source>
        <dbReference type="PROSITE" id="PS50893"/>
    </source>
</evidence>
<dbReference type="GO" id="GO:0005319">
    <property type="term" value="F:lipid transporter activity"/>
    <property type="evidence" value="ECO:0007669"/>
    <property type="project" value="TreeGrafter"/>
</dbReference>
<dbReference type="FunFam" id="3.40.50.300:FF:000298">
    <property type="entry name" value="ATP-binding cassette sub-family A member 12"/>
    <property type="match status" value="1"/>
</dbReference>
<gene>
    <name evidence="12" type="ORF">SteCoe_1460</name>
</gene>
<feature type="transmembrane region" description="Helical" evidence="10">
    <location>
        <begin position="468"/>
        <end position="489"/>
    </location>
</feature>
<dbReference type="GO" id="GO:0016020">
    <property type="term" value="C:membrane"/>
    <property type="evidence" value="ECO:0007669"/>
    <property type="project" value="UniProtKB-SubCell"/>
</dbReference>
<organism evidence="12 13">
    <name type="scientific">Stentor coeruleus</name>
    <dbReference type="NCBI Taxonomy" id="5963"/>
    <lineage>
        <taxon>Eukaryota</taxon>
        <taxon>Sar</taxon>
        <taxon>Alveolata</taxon>
        <taxon>Ciliophora</taxon>
        <taxon>Postciliodesmatophora</taxon>
        <taxon>Heterotrichea</taxon>
        <taxon>Heterotrichida</taxon>
        <taxon>Stentoridae</taxon>
        <taxon>Stentor</taxon>
    </lineage>
</organism>
<evidence type="ECO:0000256" key="3">
    <source>
        <dbReference type="ARBA" id="ARBA00022448"/>
    </source>
</evidence>
<keyword evidence="3" id="KW-0813">Transport</keyword>
<dbReference type="InterPro" id="IPR026082">
    <property type="entry name" value="ABCA"/>
</dbReference>
<keyword evidence="4 10" id="KW-0812">Transmembrane</keyword>
<protein>
    <recommendedName>
        <fullName evidence="11">ABC transporter domain-containing protein</fullName>
    </recommendedName>
</protein>
<dbReference type="Proteomes" id="UP000187209">
    <property type="component" value="Unassembled WGS sequence"/>
</dbReference>
<evidence type="ECO:0000256" key="4">
    <source>
        <dbReference type="ARBA" id="ARBA00022692"/>
    </source>
</evidence>
<dbReference type="InterPro" id="IPR003439">
    <property type="entry name" value="ABC_transporter-like_ATP-bd"/>
</dbReference>
<keyword evidence="6" id="KW-0547">Nucleotide-binding</keyword>
<keyword evidence="7" id="KW-0067">ATP-binding</keyword>
<dbReference type="Pfam" id="PF00005">
    <property type="entry name" value="ABC_tran"/>
    <property type="match status" value="1"/>
</dbReference>
<dbReference type="Pfam" id="PF12698">
    <property type="entry name" value="ABC2_membrane_3"/>
    <property type="match status" value="1"/>
</dbReference>
<keyword evidence="9 10" id="KW-0472">Membrane</keyword>
<dbReference type="AlphaFoldDB" id="A0A1R2D1V5"/>
<feature type="domain" description="ABC transporter" evidence="11">
    <location>
        <begin position="567"/>
        <end position="797"/>
    </location>
</feature>
<dbReference type="Gene3D" id="3.40.50.300">
    <property type="entry name" value="P-loop containing nucleotide triphosphate hydrolases"/>
    <property type="match status" value="1"/>
</dbReference>
<comment type="subcellular location">
    <subcellularLocation>
        <location evidence="1">Membrane</location>
        <topology evidence="1">Multi-pass membrane protein</topology>
    </subcellularLocation>
</comment>
<evidence type="ECO:0000256" key="6">
    <source>
        <dbReference type="ARBA" id="ARBA00022741"/>
    </source>
</evidence>
<keyword evidence="13" id="KW-1185">Reference proteome</keyword>
<feature type="transmembrane region" description="Helical" evidence="10">
    <location>
        <begin position="26"/>
        <end position="46"/>
    </location>
</feature>
<dbReference type="PROSITE" id="PS00211">
    <property type="entry name" value="ABC_TRANSPORTER_1"/>
    <property type="match status" value="1"/>
</dbReference>
<feature type="transmembrane region" description="Helical" evidence="10">
    <location>
        <begin position="403"/>
        <end position="421"/>
    </location>
</feature>
<dbReference type="InterPro" id="IPR017871">
    <property type="entry name" value="ABC_transporter-like_CS"/>
</dbReference>
<dbReference type="InterPro" id="IPR003593">
    <property type="entry name" value="AAA+_ATPase"/>
</dbReference>
<name>A0A1R2D1V5_9CILI</name>
<keyword evidence="8 10" id="KW-1133">Transmembrane helix</keyword>
<evidence type="ECO:0000256" key="2">
    <source>
        <dbReference type="ARBA" id="ARBA00008869"/>
    </source>
</evidence>
<proteinExistence type="inferred from homology"/>
<evidence type="ECO:0000256" key="9">
    <source>
        <dbReference type="ARBA" id="ARBA00023136"/>
    </source>
</evidence>
<dbReference type="CDD" id="cd03263">
    <property type="entry name" value="ABC_subfamily_A"/>
    <property type="match status" value="1"/>
</dbReference>
<feature type="transmembrane region" description="Helical" evidence="10">
    <location>
        <begin position="291"/>
        <end position="311"/>
    </location>
</feature>
<dbReference type="PANTHER" id="PTHR19229:SF36">
    <property type="entry name" value="ATP-BINDING CASSETTE SUB-FAMILY A MEMBER 2"/>
    <property type="match status" value="1"/>
</dbReference>
<evidence type="ECO:0000256" key="10">
    <source>
        <dbReference type="SAM" id="Phobius"/>
    </source>
</evidence>
<reference evidence="12 13" key="1">
    <citation type="submission" date="2016-11" db="EMBL/GenBank/DDBJ databases">
        <title>The macronuclear genome of Stentor coeruleus: a giant cell with tiny introns.</title>
        <authorList>
            <person name="Slabodnick M."/>
            <person name="Ruby J.G."/>
            <person name="Reiff S.B."/>
            <person name="Swart E.C."/>
            <person name="Gosai S."/>
            <person name="Prabakaran S."/>
            <person name="Witkowska E."/>
            <person name="Larue G.E."/>
            <person name="Fisher S."/>
            <person name="Freeman R.M."/>
            <person name="Gunawardena J."/>
            <person name="Chu W."/>
            <person name="Stover N.A."/>
            <person name="Gregory B.D."/>
            <person name="Nowacki M."/>
            <person name="Derisi J."/>
            <person name="Roy S.W."/>
            <person name="Marshall W.F."/>
            <person name="Sood P."/>
        </authorList>
    </citation>
    <scope>NUCLEOTIDE SEQUENCE [LARGE SCALE GENOMIC DNA]</scope>
    <source>
        <strain evidence="12">WM001</strain>
    </source>
</reference>
<dbReference type="PROSITE" id="PS50893">
    <property type="entry name" value="ABC_TRANSPORTER_2"/>
    <property type="match status" value="1"/>
</dbReference>
<dbReference type="SMART" id="SM00382">
    <property type="entry name" value="AAA"/>
    <property type="match status" value="1"/>
</dbReference>
<dbReference type="InterPro" id="IPR027417">
    <property type="entry name" value="P-loop_NTPase"/>
</dbReference>
<evidence type="ECO:0000256" key="1">
    <source>
        <dbReference type="ARBA" id="ARBA00004141"/>
    </source>
</evidence>
<dbReference type="GO" id="GO:0140359">
    <property type="term" value="F:ABC-type transporter activity"/>
    <property type="evidence" value="ECO:0007669"/>
    <property type="project" value="InterPro"/>
</dbReference>
<dbReference type="InterPro" id="IPR013525">
    <property type="entry name" value="ABC2_TM"/>
</dbReference>
<dbReference type="OrthoDB" id="10255969at2759"/>
<accession>A0A1R2D1V5</accession>
<comment type="similarity">
    <text evidence="2">Belongs to the ABC transporter superfamily. ABCA family.</text>
</comment>
<dbReference type="SUPFAM" id="SSF52540">
    <property type="entry name" value="P-loop containing nucleoside triphosphate hydrolases"/>
    <property type="match status" value="1"/>
</dbReference>
<dbReference type="GO" id="GO:0005524">
    <property type="term" value="F:ATP binding"/>
    <property type="evidence" value="ECO:0007669"/>
    <property type="project" value="UniProtKB-KW"/>
</dbReference>